<feature type="compositionally biased region" description="Acidic residues" evidence="1">
    <location>
        <begin position="624"/>
        <end position="639"/>
    </location>
</feature>
<dbReference type="eggNOG" id="ENOG502RISH">
    <property type="taxonomic scope" value="Eukaryota"/>
</dbReference>
<accession>G8BSU8</accession>
<evidence type="ECO:0000256" key="1">
    <source>
        <dbReference type="SAM" id="MobiDB-lite"/>
    </source>
</evidence>
<evidence type="ECO:0000313" key="2">
    <source>
        <dbReference type="EMBL" id="CCE62919.1"/>
    </source>
</evidence>
<keyword evidence="3" id="KW-1185">Reference proteome</keyword>
<feature type="region of interest" description="Disordered" evidence="1">
    <location>
        <begin position="735"/>
        <end position="772"/>
    </location>
</feature>
<dbReference type="HOGENOM" id="CLU_012887_0_0_1"/>
<dbReference type="KEGG" id="tpf:TPHA_0D02830"/>
<evidence type="ECO:0000313" key="3">
    <source>
        <dbReference type="Proteomes" id="UP000005666"/>
    </source>
</evidence>
<feature type="compositionally biased region" description="Basic and acidic residues" evidence="1">
    <location>
        <begin position="845"/>
        <end position="857"/>
    </location>
</feature>
<dbReference type="EMBL" id="HE612859">
    <property type="protein sequence ID" value="CCE62919.1"/>
    <property type="molecule type" value="Genomic_DNA"/>
</dbReference>
<feature type="region of interest" description="Disordered" evidence="1">
    <location>
        <begin position="803"/>
        <end position="823"/>
    </location>
</feature>
<feature type="compositionally biased region" description="Basic residues" evidence="1">
    <location>
        <begin position="875"/>
        <end position="886"/>
    </location>
</feature>
<dbReference type="STRING" id="1071381.G8BSU8"/>
<proteinExistence type="predicted"/>
<dbReference type="RefSeq" id="XP_003685353.1">
    <property type="nucleotide sequence ID" value="XM_003685305.1"/>
</dbReference>
<feature type="region of interest" description="Disordered" evidence="1">
    <location>
        <begin position="617"/>
        <end position="639"/>
    </location>
</feature>
<reference evidence="2 3" key="1">
    <citation type="journal article" date="2011" name="Proc. Natl. Acad. Sci. U.S.A.">
        <title>Evolutionary erosion of yeast sex chromosomes by mating-type switching accidents.</title>
        <authorList>
            <person name="Gordon J.L."/>
            <person name="Armisen D."/>
            <person name="Proux-Wera E."/>
            <person name="Oheigeartaigh S.S."/>
            <person name="Byrne K.P."/>
            <person name="Wolfe K.H."/>
        </authorList>
    </citation>
    <scope>NUCLEOTIDE SEQUENCE [LARGE SCALE GENOMIC DNA]</scope>
    <source>
        <strain evidence="3">ATCC 24235 / CBS 4417 / NBRC 1672 / NRRL Y-8282 / UCD 70-5</strain>
    </source>
</reference>
<gene>
    <name evidence="2" type="primary">TPHA0D02830</name>
    <name evidence="2" type="ordered locus">TPHA_0D02830</name>
</gene>
<dbReference type="OMA" id="MSDEWIS"/>
<feature type="compositionally biased region" description="Polar residues" evidence="1">
    <location>
        <begin position="363"/>
        <end position="379"/>
    </location>
</feature>
<dbReference type="GeneID" id="11530942"/>
<sequence length="886" mass="101479">MLDLNERNIYRKIKIYTTIDDLSSEENQFNNKPLKESNNISNYKQTVSFDTVPKFLGYSQNDLNPNETSNELDLDYVTSDTLTDNSDYFNYKYSQDRSKSPPPKKAIDKFSPNGASPSFPIIQKKKSLNDIFKIGHNGKLVRIDYPTRPSIESYAIIINKYQLHWLKMWNRRKKIIESRYFNKNKYFLKPDILFDAGENKNTSRSTKGSSTMMYSMDLTKRQRKLKTLRIQENDDVYNKMSTQPKTYLVHISGRKHTWVSLDYTITKLINDTDHLIVIANLPNIRNKKRHNYNEILYTYDPSVQQTNYAPTAVERSGSPEAFNKDEDDKVLNYFKENRHYADENFNFRSRSRSRSRLRYGNRPASSTSKSMTRNFSSESNPANGDIVWITGYSQNEIDTKLNDIFDYIMVLLPKGKKIKITIEIVINKTLRTLIDATNIYNPDFIVLSTLKWRRTDDLVKWKSTYINDKVATEFPVPVFLVPVKRLNDFEINLQNKHQMLAKQSKALNKQISVNANIIGTNDKSNVPGAIMYDNVNASGSSQASQTDASVDSGVSSPSINMVPRLQKKLSNLTIDFLKNKTEQKKLYEKVEGIDLSKYQLSKNDSLTTDIINSYNKHSDKVESDPEFESDFEDTEYESSDGDSADLKSFRSVISTTKEKLHNFAAVHRMIMLTNLSEVRIDRKLTDAEKKLKKIDVIMSTSLEFVMDLENFSDEEVDGHGEEFLELKTVLTGGAVRPTTTSKRSMLDVGTSNKLEKGRRSRRSSGSENTLDPSKIRFASNVKPNDGINVLGNTSRSDSVVASVHDSPALSPVSSNGLKQSKNDYRSHLNLPHHPQAMRVFSEFEKRNKAKKSNELRKVKSATQVNKVSSSSSSSSKKKKKKKFFFF</sequence>
<dbReference type="OrthoDB" id="843225at2759"/>
<protein>
    <submittedName>
        <fullName evidence="2">Uncharacterized protein</fullName>
    </submittedName>
</protein>
<feature type="region of interest" description="Disordered" evidence="1">
    <location>
        <begin position="845"/>
        <end position="886"/>
    </location>
</feature>
<dbReference type="AlphaFoldDB" id="G8BSU8"/>
<name>G8BSU8_TETPH</name>
<feature type="region of interest" description="Disordered" evidence="1">
    <location>
        <begin position="92"/>
        <end position="119"/>
    </location>
</feature>
<feature type="region of interest" description="Disordered" evidence="1">
    <location>
        <begin position="352"/>
        <end position="379"/>
    </location>
</feature>
<dbReference type="Proteomes" id="UP000005666">
    <property type="component" value="Chromosome 4"/>
</dbReference>
<organism evidence="2 3">
    <name type="scientific">Tetrapisispora phaffii (strain ATCC 24235 / CBS 4417 / NBRC 1672 / NRRL Y-8282 / UCD 70-5)</name>
    <name type="common">Yeast</name>
    <name type="synonym">Fabospora phaffii</name>
    <dbReference type="NCBI Taxonomy" id="1071381"/>
    <lineage>
        <taxon>Eukaryota</taxon>
        <taxon>Fungi</taxon>
        <taxon>Dikarya</taxon>
        <taxon>Ascomycota</taxon>
        <taxon>Saccharomycotina</taxon>
        <taxon>Saccharomycetes</taxon>
        <taxon>Saccharomycetales</taxon>
        <taxon>Saccharomycetaceae</taxon>
        <taxon>Tetrapisispora</taxon>
    </lineage>
</organism>